<proteinExistence type="predicted"/>
<name>A0A6A1QZZ1_9BURK</name>
<sequence>MTRPNDFRVVTLLALIDLDEQKMSHKENQLQGGTLHFTPLEPSFRQPIAGKPQQFFFAS</sequence>
<dbReference type="EMBL" id="VZOT01000013">
    <property type="protein sequence ID" value="KAB0585516.1"/>
    <property type="molecule type" value="Genomic_DNA"/>
</dbReference>
<comment type="caution">
    <text evidence="1">The sequence shown here is derived from an EMBL/GenBank/DDBJ whole genome shotgun (WGS) entry which is preliminary data.</text>
</comment>
<dbReference type="AlphaFoldDB" id="A0A6A1QZZ1"/>
<organism evidence="1">
    <name type="scientific">Comamonas kerstersii</name>
    <dbReference type="NCBI Taxonomy" id="225992"/>
    <lineage>
        <taxon>Bacteria</taxon>
        <taxon>Pseudomonadati</taxon>
        <taxon>Pseudomonadota</taxon>
        <taxon>Betaproteobacteria</taxon>
        <taxon>Burkholderiales</taxon>
        <taxon>Comamonadaceae</taxon>
        <taxon>Comamonas</taxon>
    </lineage>
</organism>
<gene>
    <name evidence="1" type="ORF">F7P80_13965</name>
</gene>
<dbReference type="RefSeq" id="WP_151045602.1">
    <property type="nucleotide sequence ID" value="NZ_CATYED010000003.1"/>
</dbReference>
<evidence type="ECO:0000313" key="1">
    <source>
        <dbReference type="EMBL" id="KAB0585516.1"/>
    </source>
</evidence>
<protein>
    <submittedName>
        <fullName evidence="1">Uncharacterized protein</fullName>
    </submittedName>
</protein>
<reference evidence="1" key="1">
    <citation type="submission" date="2019-09" db="EMBL/GenBank/DDBJ databases">
        <title>Draft genome sequences of 48 bacterial type strains from the CCUG.</title>
        <authorList>
            <person name="Tunovic T."/>
            <person name="Pineiro-Iglesias B."/>
            <person name="Unosson C."/>
            <person name="Inganas E."/>
            <person name="Ohlen M."/>
            <person name="Cardew S."/>
            <person name="Jensie-Markopoulos S."/>
            <person name="Salva-Serra F."/>
            <person name="Jaen-Luchoro D."/>
            <person name="Karlsson R."/>
            <person name="Svensson-Stadler L."/>
            <person name="Chun J."/>
            <person name="Moore E."/>
        </authorList>
    </citation>
    <scope>NUCLEOTIDE SEQUENCE</scope>
    <source>
        <strain evidence="1">CCUG 15333</strain>
    </source>
</reference>
<accession>A0A6A1QZZ1</accession>